<organism evidence="12 13">
    <name type="scientific">Exobacillus caeni</name>
    <dbReference type="NCBI Taxonomy" id="2574798"/>
    <lineage>
        <taxon>Bacteria</taxon>
        <taxon>Bacillati</taxon>
        <taxon>Bacillota</taxon>
        <taxon>Bacilli</taxon>
        <taxon>Bacillales</taxon>
        <taxon>Guptibacillaceae</taxon>
        <taxon>Exobacillus</taxon>
    </lineage>
</organism>
<evidence type="ECO:0000313" key="13">
    <source>
        <dbReference type="Proteomes" id="UP000308230"/>
    </source>
</evidence>
<evidence type="ECO:0000313" key="12">
    <source>
        <dbReference type="EMBL" id="TLS36095.1"/>
    </source>
</evidence>
<keyword evidence="9" id="KW-0472">Membrane</keyword>
<feature type="transmembrane region" description="Helical" evidence="9">
    <location>
        <begin position="16"/>
        <end position="34"/>
    </location>
</feature>
<keyword evidence="3" id="KW-0597">Phosphoprotein</keyword>
<evidence type="ECO:0000256" key="5">
    <source>
        <dbReference type="ARBA" id="ARBA00022741"/>
    </source>
</evidence>
<reference evidence="12 13" key="1">
    <citation type="submission" date="2019-04" db="EMBL/GenBank/DDBJ databases">
        <title>Bacillus caeni sp. nov., a bacterium isolated from mangrove sediment.</title>
        <authorList>
            <person name="Huang H."/>
            <person name="Mo K."/>
            <person name="Hu Y."/>
        </authorList>
    </citation>
    <scope>NUCLEOTIDE SEQUENCE [LARGE SCALE GENOMIC DNA]</scope>
    <source>
        <strain evidence="12 13">HB172195</strain>
    </source>
</reference>
<comment type="caution">
    <text evidence="12">The sequence shown here is derived from an EMBL/GenBank/DDBJ whole genome shotgun (WGS) entry which is preliminary data.</text>
</comment>
<dbReference type="Gene3D" id="3.30.565.10">
    <property type="entry name" value="Histidine kinase-like ATPase, C-terminal domain"/>
    <property type="match status" value="1"/>
</dbReference>
<dbReference type="SUPFAM" id="SSF55874">
    <property type="entry name" value="ATPase domain of HSP90 chaperone/DNA topoisomerase II/histidine kinase"/>
    <property type="match status" value="1"/>
</dbReference>
<dbReference type="EMBL" id="SWLG01000013">
    <property type="protein sequence ID" value="TLS36095.1"/>
    <property type="molecule type" value="Genomic_DNA"/>
</dbReference>
<evidence type="ECO:0000256" key="6">
    <source>
        <dbReference type="ARBA" id="ARBA00022777"/>
    </source>
</evidence>
<dbReference type="InterPro" id="IPR000700">
    <property type="entry name" value="PAS-assoc_C"/>
</dbReference>
<dbReference type="Gene3D" id="3.30.450.20">
    <property type="entry name" value="PAS domain"/>
    <property type="match status" value="1"/>
</dbReference>
<keyword evidence="6" id="KW-0418">Kinase</keyword>
<evidence type="ECO:0000256" key="9">
    <source>
        <dbReference type="SAM" id="Phobius"/>
    </source>
</evidence>
<dbReference type="CDD" id="cd00082">
    <property type="entry name" value="HisKA"/>
    <property type="match status" value="1"/>
</dbReference>
<name>A0A5R9F8Q5_9BACL</name>
<dbReference type="PANTHER" id="PTHR43065">
    <property type="entry name" value="SENSOR HISTIDINE KINASE"/>
    <property type="match status" value="1"/>
</dbReference>
<keyword evidence="13" id="KW-1185">Reference proteome</keyword>
<dbReference type="Pfam" id="PF02518">
    <property type="entry name" value="HATPase_c"/>
    <property type="match status" value="1"/>
</dbReference>
<evidence type="ECO:0000256" key="4">
    <source>
        <dbReference type="ARBA" id="ARBA00022679"/>
    </source>
</evidence>
<gene>
    <name evidence="12" type="ORF">FCL54_17060</name>
</gene>
<keyword evidence="7" id="KW-0067">ATP-binding</keyword>
<keyword evidence="9" id="KW-1133">Transmembrane helix</keyword>
<sequence>MPVFKKLISALKRHPALSYMVISLVWVTLTDYYLELYFSENRTIDTLKGWFFVAVTTWLIYIILKKDKQEKVAKSEEIKLNTLINSMPDFVCFKDGNGRWIKVNEYGKQLYQLEGVDYVNKSDRELAEISPFFKDAFLHCVDSDEEAWVNRKLTRCEESFLIPSGEMKTFDVIKVPLFFSNGERNGLVTIGRDVTQLKQTEAILRNREKLSVAGELAAGIAHEIRNPLTSVRGFLQFMKEMDKPSPDHFDIMSIELDRINEIVSELLVLSKPQSKSFKFVEINTHLQKVINLLNHEALITKAKIDTHFEGKKLIIFGDEDSLKQAFINIIKNAIEAMPSGGEINVQTEIKNNEVSITIKDNGIGIPKERLARIGEPFYTLKEKGMGLGMTITNKIIEEHKGSLKIESEVNVGTTVTVSLPVSEEKEKAI</sequence>
<dbReference type="InterPro" id="IPR035965">
    <property type="entry name" value="PAS-like_dom_sf"/>
</dbReference>
<evidence type="ECO:0000256" key="3">
    <source>
        <dbReference type="ARBA" id="ARBA00022553"/>
    </source>
</evidence>
<evidence type="ECO:0000256" key="8">
    <source>
        <dbReference type="ARBA" id="ARBA00023012"/>
    </source>
</evidence>
<dbReference type="SUPFAM" id="SSF55785">
    <property type="entry name" value="PYP-like sensor domain (PAS domain)"/>
    <property type="match status" value="1"/>
</dbReference>
<dbReference type="EC" id="2.7.13.3" evidence="2"/>
<proteinExistence type="predicted"/>
<dbReference type="OrthoDB" id="9815750at2"/>
<dbReference type="Gene3D" id="1.10.287.130">
    <property type="match status" value="1"/>
</dbReference>
<evidence type="ECO:0000259" key="11">
    <source>
        <dbReference type="PROSITE" id="PS50113"/>
    </source>
</evidence>
<dbReference type="GO" id="GO:0000155">
    <property type="term" value="F:phosphorelay sensor kinase activity"/>
    <property type="evidence" value="ECO:0007669"/>
    <property type="project" value="InterPro"/>
</dbReference>
<dbReference type="GO" id="GO:0005524">
    <property type="term" value="F:ATP binding"/>
    <property type="evidence" value="ECO:0007669"/>
    <property type="project" value="UniProtKB-KW"/>
</dbReference>
<feature type="domain" description="Histidine kinase" evidence="10">
    <location>
        <begin position="219"/>
        <end position="423"/>
    </location>
</feature>
<dbReference type="AlphaFoldDB" id="A0A5R9F8Q5"/>
<dbReference type="InterPro" id="IPR036097">
    <property type="entry name" value="HisK_dim/P_sf"/>
</dbReference>
<dbReference type="PROSITE" id="PS50109">
    <property type="entry name" value="HIS_KIN"/>
    <property type="match status" value="1"/>
</dbReference>
<keyword evidence="9" id="KW-0812">Transmembrane</keyword>
<dbReference type="InterPro" id="IPR004358">
    <property type="entry name" value="Sig_transdc_His_kin-like_C"/>
</dbReference>
<dbReference type="InterPro" id="IPR003594">
    <property type="entry name" value="HATPase_dom"/>
</dbReference>
<evidence type="ECO:0000256" key="1">
    <source>
        <dbReference type="ARBA" id="ARBA00000085"/>
    </source>
</evidence>
<dbReference type="CDD" id="cd00075">
    <property type="entry name" value="HATPase"/>
    <property type="match status" value="1"/>
</dbReference>
<dbReference type="CDD" id="cd00130">
    <property type="entry name" value="PAS"/>
    <property type="match status" value="1"/>
</dbReference>
<dbReference type="Pfam" id="PF08448">
    <property type="entry name" value="PAS_4"/>
    <property type="match status" value="1"/>
</dbReference>
<comment type="catalytic activity">
    <reaction evidence="1">
        <text>ATP + protein L-histidine = ADP + protein N-phospho-L-histidine.</text>
        <dbReference type="EC" id="2.7.13.3"/>
    </reaction>
</comment>
<keyword evidence="8" id="KW-0902">Two-component regulatory system</keyword>
<dbReference type="PANTHER" id="PTHR43065:SF34">
    <property type="entry name" value="SPORULATION KINASE A"/>
    <property type="match status" value="1"/>
</dbReference>
<accession>A0A5R9F8Q5</accession>
<dbReference type="InterPro" id="IPR036890">
    <property type="entry name" value="HATPase_C_sf"/>
</dbReference>
<dbReference type="PRINTS" id="PR00344">
    <property type="entry name" value="BCTRLSENSOR"/>
</dbReference>
<dbReference type="SUPFAM" id="SSF47384">
    <property type="entry name" value="Homodimeric domain of signal transducing histidine kinase"/>
    <property type="match status" value="1"/>
</dbReference>
<feature type="transmembrane region" description="Helical" evidence="9">
    <location>
        <begin position="46"/>
        <end position="64"/>
    </location>
</feature>
<dbReference type="SMART" id="SM00388">
    <property type="entry name" value="HisKA"/>
    <property type="match status" value="1"/>
</dbReference>
<dbReference type="NCBIfam" id="TIGR00229">
    <property type="entry name" value="sensory_box"/>
    <property type="match status" value="1"/>
</dbReference>
<evidence type="ECO:0000256" key="7">
    <source>
        <dbReference type="ARBA" id="ARBA00022840"/>
    </source>
</evidence>
<feature type="domain" description="PAC" evidence="11">
    <location>
        <begin position="154"/>
        <end position="206"/>
    </location>
</feature>
<dbReference type="PROSITE" id="PS50113">
    <property type="entry name" value="PAC"/>
    <property type="match status" value="1"/>
</dbReference>
<evidence type="ECO:0000256" key="2">
    <source>
        <dbReference type="ARBA" id="ARBA00012438"/>
    </source>
</evidence>
<dbReference type="Proteomes" id="UP000308230">
    <property type="component" value="Unassembled WGS sequence"/>
</dbReference>
<dbReference type="InterPro" id="IPR003661">
    <property type="entry name" value="HisK_dim/P_dom"/>
</dbReference>
<protein>
    <recommendedName>
        <fullName evidence="2">histidine kinase</fullName>
        <ecNumber evidence="2">2.7.13.3</ecNumber>
    </recommendedName>
</protein>
<dbReference type="InterPro" id="IPR013656">
    <property type="entry name" value="PAS_4"/>
</dbReference>
<dbReference type="Pfam" id="PF00512">
    <property type="entry name" value="HisKA"/>
    <property type="match status" value="1"/>
</dbReference>
<dbReference type="SMART" id="SM00387">
    <property type="entry name" value="HATPase_c"/>
    <property type="match status" value="1"/>
</dbReference>
<keyword evidence="5" id="KW-0547">Nucleotide-binding</keyword>
<dbReference type="InterPro" id="IPR000014">
    <property type="entry name" value="PAS"/>
</dbReference>
<keyword evidence="4" id="KW-0808">Transferase</keyword>
<evidence type="ECO:0000259" key="10">
    <source>
        <dbReference type="PROSITE" id="PS50109"/>
    </source>
</evidence>
<dbReference type="InterPro" id="IPR005467">
    <property type="entry name" value="His_kinase_dom"/>
</dbReference>